<comment type="caution">
    <text evidence="8">The sequence shown here is derived from an EMBL/GenBank/DDBJ whole genome shotgun (WGS) entry which is preliminary data.</text>
</comment>
<evidence type="ECO:0000256" key="6">
    <source>
        <dbReference type="PROSITE-ProRule" id="PRU10141"/>
    </source>
</evidence>
<accession>A0A1J4K3X9</accession>
<keyword evidence="9" id="KW-1185">Reference proteome</keyword>
<dbReference type="Pfam" id="PF00415">
    <property type="entry name" value="RCC1"/>
    <property type="match status" value="2"/>
</dbReference>
<organism evidence="8 9">
    <name type="scientific">Tritrichomonas foetus</name>
    <dbReference type="NCBI Taxonomy" id="1144522"/>
    <lineage>
        <taxon>Eukaryota</taxon>
        <taxon>Metamonada</taxon>
        <taxon>Parabasalia</taxon>
        <taxon>Tritrichomonadida</taxon>
        <taxon>Tritrichomonadidae</taxon>
        <taxon>Tritrichomonas</taxon>
    </lineage>
</organism>
<keyword evidence="1" id="KW-0808">Transferase</keyword>
<keyword evidence="3" id="KW-0418">Kinase</keyword>
<dbReference type="InterPro" id="IPR000719">
    <property type="entry name" value="Prot_kinase_dom"/>
</dbReference>
<dbReference type="PROSITE" id="PS00107">
    <property type="entry name" value="PROTEIN_KINASE_ATP"/>
    <property type="match status" value="1"/>
</dbReference>
<dbReference type="PROSITE" id="PS50011">
    <property type="entry name" value="PROTEIN_KINASE_DOM"/>
    <property type="match status" value="1"/>
</dbReference>
<reference evidence="8" key="1">
    <citation type="submission" date="2016-10" db="EMBL/GenBank/DDBJ databases">
        <authorList>
            <person name="Benchimol M."/>
            <person name="Almeida L.G."/>
            <person name="Vasconcelos A.T."/>
            <person name="Perreira-Neves A."/>
            <person name="Rosa I.A."/>
            <person name="Tasca T."/>
            <person name="Bogo M.R."/>
            <person name="de Souza W."/>
        </authorList>
    </citation>
    <scope>NUCLEOTIDE SEQUENCE [LARGE SCALE GENOMIC DNA]</scope>
    <source>
        <strain evidence="8">K</strain>
    </source>
</reference>
<dbReference type="PRINTS" id="PR00633">
    <property type="entry name" value="RCCNDNSATION"/>
</dbReference>
<evidence type="ECO:0000256" key="3">
    <source>
        <dbReference type="ARBA" id="ARBA00022777"/>
    </source>
</evidence>
<evidence type="ECO:0000256" key="4">
    <source>
        <dbReference type="ARBA" id="ARBA00022840"/>
    </source>
</evidence>
<evidence type="ECO:0000256" key="1">
    <source>
        <dbReference type="ARBA" id="ARBA00022679"/>
    </source>
</evidence>
<dbReference type="Proteomes" id="UP000179807">
    <property type="component" value="Unassembled WGS sequence"/>
</dbReference>
<dbReference type="Gene3D" id="2.130.10.30">
    <property type="entry name" value="Regulator of chromosome condensation 1/beta-lactamase-inhibitor protein II"/>
    <property type="match status" value="2"/>
</dbReference>
<dbReference type="Pfam" id="PF00069">
    <property type="entry name" value="Pkinase"/>
    <property type="match status" value="1"/>
</dbReference>
<gene>
    <name evidence="8" type="ORF">TRFO_25954</name>
</gene>
<keyword evidence="2 6" id="KW-0547">Nucleotide-binding</keyword>
<feature type="domain" description="Protein kinase" evidence="7">
    <location>
        <begin position="482"/>
        <end position="735"/>
    </location>
</feature>
<dbReference type="InterPro" id="IPR011009">
    <property type="entry name" value="Kinase-like_dom_sf"/>
</dbReference>
<dbReference type="RefSeq" id="XP_068359289.1">
    <property type="nucleotide sequence ID" value="XM_068504657.1"/>
</dbReference>
<dbReference type="PANTHER" id="PTHR44329">
    <property type="entry name" value="SERINE/THREONINE-PROTEIN KINASE TNNI3K-RELATED"/>
    <property type="match status" value="1"/>
</dbReference>
<dbReference type="OrthoDB" id="5370059at2759"/>
<dbReference type="PROSITE" id="PS00626">
    <property type="entry name" value="RCC1_2"/>
    <property type="match status" value="1"/>
</dbReference>
<dbReference type="GeneID" id="94839361"/>
<dbReference type="PROSITE" id="PS00108">
    <property type="entry name" value="PROTEIN_KINASE_ST"/>
    <property type="match status" value="1"/>
</dbReference>
<evidence type="ECO:0000256" key="2">
    <source>
        <dbReference type="ARBA" id="ARBA00022741"/>
    </source>
</evidence>
<dbReference type="InterPro" id="IPR000408">
    <property type="entry name" value="Reg_chr_condens"/>
</dbReference>
<feature type="binding site" evidence="6">
    <location>
        <position position="508"/>
    </location>
    <ligand>
        <name>ATP</name>
        <dbReference type="ChEBI" id="CHEBI:30616"/>
    </ligand>
</feature>
<dbReference type="SUPFAM" id="SSF50985">
    <property type="entry name" value="RCC1/BLIP-II"/>
    <property type="match status" value="2"/>
</dbReference>
<feature type="repeat" description="RCC1" evidence="5">
    <location>
        <begin position="58"/>
        <end position="108"/>
    </location>
</feature>
<dbReference type="AlphaFoldDB" id="A0A1J4K3X9"/>
<dbReference type="InterPro" id="IPR008271">
    <property type="entry name" value="Ser/Thr_kinase_AS"/>
</dbReference>
<dbReference type="GO" id="GO:0004674">
    <property type="term" value="F:protein serine/threonine kinase activity"/>
    <property type="evidence" value="ECO:0007669"/>
    <property type="project" value="TreeGrafter"/>
</dbReference>
<evidence type="ECO:0000259" key="7">
    <source>
        <dbReference type="PROSITE" id="PS50011"/>
    </source>
</evidence>
<dbReference type="VEuPathDB" id="TrichDB:TRFO_25954"/>
<evidence type="ECO:0000313" key="8">
    <source>
        <dbReference type="EMBL" id="OHT06153.1"/>
    </source>
</evidence>
<feature type="repeat" description="RCC1" evidence="5">
    <location>
        <begin position="8"/>
        <end position="57"/>
    </location>
</feature>
<proteinExistence type="predicted"/>
<dbReference type="SUPFAM" id="SSF56112">
    <property type="entry name" value="Protein kinase-like (PK-like)"/>
    <property type="match status" value="1"/>
</dbReference>
<evidence type="ECO:0000313" key="9">
    <source>
        <dbReference type="Proteomes" id="UP000179807"/>
    </source>
</evidence>
<keyword evidence="4 6" id="KW-0067">ATP-binding</keyword>
<dbReference type="GO" id="GO:0005524">
    <property type="term" value="F:ATP binding"/>
    <property type="evidence" value="ECO:0007669"/>
    <property type="project" value="UniProtKB-UniRule"/>
</dbReference>
<dbReference type="Pfam" id="PF13540">
    <property type="entry name" value="RCC1_2"/>
    <property type="match status" value="1"/>
</dbReference>
<dbReference type="InterPro" id="IPR051681">
    <property type="entry name" value="Ser/Thr_Kinases-Pseudokinases"/>
</dbReference>
<feature type="repeat" description="RCC1" evidence="5">
    <location>
        <begin position="246"/>
        <end position="298"/>
    </location>
</feature>
<dbReference type="Gene3D" id="1.10.510.10">
    <property type="entry name" value="Transferase(Phosphotransferase) domain 1"/>
    <property type="match status" value="1"/>
</dbReference>
<name>A0A1J4K3X9_9EUKA</name>
<dbReference type="InterPro" id="IPR017441">
    <property type="entry name" value="Protein_kinase_ATP_BS"/>
</dbReference>
<dbReference type="EMBL" id="MLAK01000735">
    <property type="protein sequence ID" value="OHT06153.1"/>
    <property type="molecule type" value="Genomic_DNA"/>
</dbReference>
<dbReference type="PANTHER" id="PTHR44329:SF288">
    <property type="entry name" value="MITOGEN-ACTIVATED PROTEIN KINASE KINASE KINASE 20"/>
    <property type="match status" value="1"/>
</dbReference>
<dbReference type="SMART" id="SM00220">
    <property type="entry name" value="S_TKc"/>
    <property type="match status" value="1"/>
</dbReference>
<protein>
    <recommendedName>
        <fullName evidence="7">Protein kinase domain-containing protein</fullName>
    </recommendedName>
</protein>
<sequence>MHKQVSDIKIISAGSNEDGQLGRGGDSKTPAQVENLRTDQIICVSTGFSHSVVLYKDGCVFGWGDNGKGKLGFPRKNIKVQIPTKINGLPKIIDVKCGYYITLFLTVEKKVLIASNFNKISLFEEIKIGELAVALFGFWDPWIVGESGTIYWYDFKESKRIEKFGPFSFGFPKQILSIKHSAILISSSGDAFGMSMKKLRPKDFGKDSKVVCENDDGFSRIESLRDINIKKISGTWYHLIALSEGNKVFAWGWNGKNQLGLGDIKPRYDGFVRSAAFGKAKIVDIAAERYHSLLVDSSGNVWGLGDGFFGQTMLGNEEGPLSHVVKDAVAALCGECFSLIEIGNSSLPEAGTLNLLAKLSSKKEFSMNKNFEISQNNNCENLTEENYRLKTEICMKEDQIIQLQNELYKSKEKVNKLKQVIQTYHHIIEENKEMRHKIETQDSQISSLESHVEYLKNVMKNQKIKEPNSSIKVFSQKEIENLRKLEKIGNGSTSKVVKILREEFYALKILQFDSITENENKTNNNFQKMKHFMNEYEIMGQISHPNILKTFGICYGDATHSPSILLEYCPTNLKNFISCLNDEKEINQIVHEIISGMSHLHQKGIIHRDLKPENILLDSENHVKICDFELSTISTETTHTGGVGTLLFMAPEILNEEEHYTNKVDVYSFGIVLYFILSHSSLPKLSIGKIAQGHEIPIPSNINSFYREIISQCLSFQPNDRPSFSKLSQKICKII</sequence>
<dbReference type="PROSITE" id="PS50012">
    <property type="entry name" value="RCC1_3"/>
    <property type="match status" value="3"/>
</dbReference>
<dbReference type="InterPro" id="IPR009091">
    <property type="entry name" value="RCC1/BLIP-II"/>
</dbReference>
<evidence type="ECO:0000256" key="5">
    <source>
        <dbReference type="PROSITE-ProRule" id="PRU00235"/>
    </source>
</evidence>